<dbReference type="KEGG" id="nda:Ndas_3419"/>
<protein>
    <submittedName>
        <fullName evidence="2">Regulatory protein, FmdB family</fullName>
    </submittedName>
</protein>
<dbReference type="SMART" id="SM00834">
    <property type="entry name" value="CxxC_CXXC_SSSS"/>
    <property type="match status" value="1"/>
</dbReference>
<dbReference type="InterPro" id="IPR013429">
    <property type="entry name" value="Regulatory_FmdB_Zinc_ribbon"/>
</dbReference>
<dbReference type="AlphaFoldDB" id="D7B3Q7"/>
<evidence type="ECO:0000259" key="1">
    <source>
        <dbReference type="SMART" id="SM00834"/>
    </source>
</evidence>
<dbReference type="eggNOG" id="COG2331">
    <property type="taxonomic scope" value="Bacteria"/>
</dbReference>
<dbReference type="EMBL" id="CP002040">
    <property type="protein sequence ID" value="ADH68824.1"/>
    <property type="molecule type" value="Genomic_DNA"/>
</dbReference>
<gene>
    <name evidence="2" type="ordered locus">Ndas_3419</name>
</gene>
<reference evidence="2 3" key="1">
    <citation type="journal article" date="2010" name="Stand. Genomic Sci.">
        <title>Complete genome sequence of Nocardiopsis dassonvillei type strain (IMRU 509).</title>
        <authorList>
            <person name="Sun H."/>
            <person name="Lapidus A."/>
            <person name="Nolan M."/>
            <person name="Lucas S."/>
            <person name="Del Rio T.G."/>
            <person name="Tice H."/>
            <person name="Cheng J.F."/>
            <person name="Tapia R."/>
            <person name="Han C."/>
            <person name="Goodwin L."/>
            <person name="Pitluck S."/>
            <person name="Pagani I."/>
            <person name="Ivanova N."/>
            <person name="Mavromatis K."/>
            <person name="Mikhailova N."/>
            <person name="Pati A."/>
            <person name="Chen A."/>
            <person name="Palaniappan K."/>
            <person name="Land M."/>
            <person name="Hauser L."/>
            <person name="Chang Y.J."/>
            <person name="Jeffries C.D."/>
            <person name="Djao O.D."/>
            <person name="Rohde M."/>
            <person name="Sikorski J."/>
            <person name="Goker M."/>
            <person name="Woyke T."/>
            <person name="Bristow J."/>
            <person name="Eisen J.A."/>
            <person name="Markowitz V."/>
            <person name="Hugenholtz P."/>
            <person name="Kyrpides N.C."/>
            <person name="Klenk H.P."/>
        </authorList>
    </citation>
    <scope>NUCLEOTIDE SEQUENCE [LARGE SCALE GENOMIC DNA]</scope>
    <source>
        <strain evidence="3">ATCC 23218 / DSM 43111 / CIP 107115 / JCM 7437 / KCTC 9190 / NBRC 14626 / NCTC 10488 / NRRL B-5397 / IMRU 509</strain>
    </source>
</reference>
<evidence type="ECO:0000313" key="3">
    <source>
        <dbReference type="Proteomes" id="UP000002219"/>
    </source>
</evidence>
<proteinExistence type="predicted"/>
<dbReference type="Pfam" id="PF09723">
    <property type="entry name" value="Zn_ribbon_8"/>
    <property type="match status" value="1"/>
</dbReference>
<sequence length="77" mass="7969">MSRARSYPDRMPRYDFRCRECGDTFELSRPMARAGDPAACPQGHGDTVRLLSTVAVGGRASAPAPSGGGCCGGGCCS</sequence>
<dbReference type="Proteomes" id="UP000002219">
    <property type="component" value="Chromosome 1"/>
</dbReference>
<dbReference type="NCBIfam" id="TIGR02605">
    <property type="entry name" value="CxxC_CxxC_SSSS"/>
    <property type="match status" value="1"/>
</dbReference>
<keyword evidence="3" id="KW-1185">Reference proteome</keyword>
<evidence type="ECO:0000313" key="2">
    <source>
        <dbReference type="EMBL" id="ADH68824.1"/>
    </source>
</evidence>
<dbReference type="STRING" id="446468.Ndas_3419"/>
<dbReference type="HOGENOM" id="CLU_136025_4_2_11"/>
<organism evidence="2 3">
    <name type="scientific">Nocardiopsis dassonvillei (strain ATCC 23218 / DSM 43111 / CIP 107115 / JCM 7437 / KCTC 9190 / NBRC 14626 / NCTC 10488 / NRRL B-5397 / IMRU 509)</name>
    <name type="common">Actinomadura dassonvillei</name>
    <dbReference type="NCBI Taxonomy" id="446468"/>
    <lineage>
        <taxon>Bacteria</taxon>
        <taxon>Bacillati</taxon>
        <taxon>Actinomycetota</taxon>
        <taxon>Actinomycetes</taxon>
        <taxon>Streptosporangiales</taxon>
        <taxon>Nocardiopsidaceae</taxon>
        <taxon>Nocardiopsis</taxon>
    </lineage>
</organism>
<feature type="domain" description="Putative regulatory protein FmdB zinc ribbon" evidence="1">
    <location>
        <begin position="11"/>
        <end position="52"/>
    </location>
</feature>
<accession>D7B3Q7</accession>
<name>D7B3Q7_NOCDD</name>